<protein>
    <submittedName>
        <fullName evidence="1">Uncharacterized protein</fullName>
    </submittedName>
</protein>
<proteinExistence type="predicted"/>
<dbReference type="EMBL" id="CM047943">
    <property type="protein sequence ID" value="KAI9900518.1"/>
    <property type="molecule type" value="Genomic_DNA"/>
</dbReference>
<accession>A0ACC0V262</accession>
<reference evidence="1" key="1">
    <citation type="submission" date="2022-10" db="EMBL/GenBank/DDBJ databases">
        <title>Complete Genome of Trichothecium roseum strain YXFP-22015, a Plant Pathogen Isolated from Citrus.</title>
        <authorList>
            <person name="Wang Y."/>
            <person name="Zhu L."/>
        </authorList>
    </citation>
    <scope>NUCLEOTIDE SEQUENCE</scope>
    <source>
        <strain evidence="1">YXFP-22015</strain>
    </source>
</reference>
<organism evidence="1 2">
    <name type="scientific">Trichothecium roseum</name>
    <dbReference type="NCBI Taxonomy" id="47278"/>
    <lineage>
        <taxon>Eukaryota</taxon>
        <taxon>Fungi</taxon>
        <taxon>Dikarya</taxon>
        <taxon>Ascomycota</taxon>
        <taxon>Pezizomycotina</taxon>
        <taxon>Sordariomycetes</taxon>
        <taxon>Hypocreomycetidae</taxon>
        <taxon>Hypocreales</taxon>
        <taxon>Hypocreales incertae sedis</taxon>
        <taxon>Trichothecium</taxon>
    </lineage>
</organism>
<name>A0ACC0V262_9HYPO</name>
<evidence type="ECO:0000313" key="2">
    <source>
        <dbReference type="Proteomes" id="UP001163324"/>
    </source>
</evidence>
<keyword evidence="2" id="KW-1185">Reference proteome</keyword>
<dbReference type="Proteomes" id="UP001163324">
    <property type="component" value="Chromosome 4"/>
</dbReference>
<comment type="caution">
    <text evidence="1">The sequence shown here is derived from an EMBL/GenBank/DDBJ whole genome shotgun (WGS) entry which is preliminary data.</text>
</comment>
<gene>
    <name evidence="1" type="ORF">N3K66_004780</name>
</gene>
<evidence type="ECO:0000313" key="1">
    <source>
        <dbReference type="EMBL" id="KAI9900518.1"/>
    </source>
</evidence>
<sequence length="208" mass="24473">MCYIVHESLVCPMCSHSTRKTQRLEPCHRAKHDDSGGGGSSFDGDGFRGCWREPEHVRQWVPQGRPCKPCEDYCAEARREAEREREERREGEEEARKAAAEAFLADVEAYKAEEAERLREDEERERREVEEEMGRSRRLRARLVEEREGDGFPGWCRAHYHGGDDVDGSRSEGAGDGRHRRTRHRHRHREADPYGWDYYYGGLRPRRW</sequence>